<dbReference type="GO" id="GO:0034314">
    <property type="term" value="P:Arp2/3 complex-mediated actin nucleation"/>
    <property type="evidence" value="ECO:0007669"/>
    <property type="project" value="InterPro"/>
</dbReference>
<evidence type="ECO:0000256" key="3">
    <source>
        <dbReference type="ARBA" id="ARBA00022490"/>
    </source>
</evidence>
<evidence type="ECO:0000256" key="6">
    <source>
        <dbReference type="SAM" id="MobiDB-lite"/>
    </source>
</evidence>
<keyword evidence="5" id="KW-0206">Cytoskeleton</keyword>
<dbReference type="SUPFAM" id="SSF69060">
    <property type="entry name" value="Arp2/3 complex 21 kDa subunit ARPC3"/>
    <property type="match status" value="1"/>
</dbReference>
<feature type="compositionally biased region" description="Low complexity" evidence="6">
    <location>
        <begin position="249"/>
        <end position="267"/>
    </location>
</feature>
<gene>
    <name evidence="7" type="ORF">GBAR_LOCUS10606</name>
</gene>
<accession>A0AA35WK95</accession>
<proteinExistence type="inferred from homology"/>
<organism evidence="7 8">
    <name type="scientific">Geodia barretti</name>
    <name type="common">Barrett's horny sponge</name>
    <dbReference type="NCBI Taxonomy" id="519541"/>
    <lineage>
        <taxon>Eukaryota</taxon>
        <taxon>Metazoa</taxon>
        <taxon>Porifera</taxon>
        <taxon>Demospongiae</taxon>
        <taxon>Heteroscleromorpha</taxon>
        <taxon>Tetractinellida</taxon>
        <taxon>Astrophorina</taxon>
        <taxon>Geodiidae</taxon>
        <taxon>Geodia</taxon>
    </lineage>
</organism>
<evidence type="ECO:0000256" key="1">
    <source>
        <dbReference type="ARBA" id="ARBA00004245"/>
    </source>
</evidence>
<protein>
    <submittedName>
        <fullName evidence="7">Actin-related protein 2/3 complex subunit 3</fullName>
    </submittedName>
</protein>
<sequence length="622" mass="66210">MPAYHSQYNSDGGRVLGNLALLPLKTSYKGPAPKSNDESDIIEEALYYFKANVFFKQFEVKGSADRVLIYLTLYISECLKKLQKCPNKGDATKSLATLAVSSFTIPGDSGFPLNAFLAKPASRAEADQMRAYFTQLRQELGGRLVEKVFGGEAKPSKMYHCKDYPWQSLATSPLAVAATVDDKEKKIANADFTITSAIARRRLSSKKRRNPAGLWGDGGGPGEGNNSSEHSASSSPTGSMDCLHRHRPPNSTSPPTTSSSSRHSPPSLNSVSLPQCPLPTITASSTHLPHTHTHHIVPYHPRATISSHGASTVPLVPAAYHFAPSLPVVTAADHKALTHPVYSQLQQELNYRYLQDQSGGGPGSVRSGDLSVGGPGSVWSENRGFSVPHSQPSNLHQQALVGVASLGMDQSESRRPHQVKWCSAHVTIAKQILAHQQQAKNAQEMARSSSLPATSSKPIVTSSAAAAPLDPAHQIALLQMYGIPTTAAITGGGYMTMSGVPYPTLPHDVQLHNLSFVPNPVPTALFMDAANNIVSLKPMPGVATQQQAQETSNKGLPMVNGVQILPYPAPHPQSLPMAAVMPGIAGMSNAVNGSYVGPVPMIGNCVLNPCHPAGVMAAPWVR</sequence>
<dbReference type="InterPro" id="IPR036753">
    <property type="entry name" value="ARPC3_sf"/>
</dbReference>
<dbReference type="AlphaFoldDB" id="A0AA35WK95"/>
<keyword evidence="8" id="KW-1185">Reference proteome</keyword>
<reference evidence="7" key="1">
    <citation type="submission" date="2023-03" db="EMBL/GenBank/DDBJ databases">
        <authorList>
            <person name="Steffen K."/>
            <person name="Cardenas P."/>
        </authorList>
    </citation>
    <scope>NUCLEOTIDE SEQUENCE</scope>
</reference>
<evidence type="ECO:0000256" key="4">
    <source>
        <dbReference type="ARBA" id="ARBA00023203"/>
    </source>
</evidence>
<evidence type="ECO:0000313" key="7">
    <source>
        <dbReference type="EMBL" id="CAI8017485.1"/>
    </source>
</evidence>
<dbReference type="PANTHER" id="PTHR12391">
    <property type="entry name" value="ARP2/3 COMPLEX 21 KD SUBUNIT"/>
    <property type="match status" value="1"/>
</dbReference>
<feature type="compositionally biased region" description="Low complexity" evidence="6">
    <location>
        <begin position="227"/>
        <end position="239"/>
    </location>
</feature>
<comment type="subcellular location">
    <subcellularLocation>
        <location evidence="1">Cytoplasm</location>
        <location evidence="1">Cytoskeleton</location>
    </subcellularLocation>
</comment>
<feature type="region of interest" description="Disordered" evidence="6">
    <location>
        <begin position="203"/>
        <end position="286"/>
    </location>
</feature>
<evidence type="ECO:0000256" key="5">
    <source>
        <dbReference type="ARBA" id="ARBA00023212"/>
    </source>
</evidence>
<dbReference type="GO" id="GO:0030833">
    <property type="term" value="P:regulation of actin filament polymerization"/>
    <property type="evidence" value="ECO:0007669"/>
    <property type="project" value="InterPro"/>
</dbReference>
<comment type="caution">
    <text evidence="7">The sequence shown here is derived from an EMBL/GenBank/DDBJ whole genome shotgun (WGS) entry which is preliminary data.</text>
</comment>
<dbReference type="GO" id="GO:0005885">
    <property type="term" value="C:Arp2/3 protein complex"/>
    <property type="evidence" value="ECO:0007669"/>
    <property type="project" value="InterPro"/>
</dbReference>
<dbReference type="InterPro" id="IPR007204">
    <property type="entry name" value="ARPC3"/>
</dbReference>
<evidence type="ECO:0000313" key="8">
    <source>
        <dbReference type="Proteomes" id="UP001174909"/>
    </source>
</evidence>
<dbReference type="GO" id="GO:0003779">
    <property type="term" value="F:actin binding"/>
    <property type="evidence" value="ECO:0007669"/>
    <property type="project" value="UniProtKB-KW"/>
</dbReference>
<keyword evidence="3" id="KW-0963">Cytoplasm</keyword>
<dbReference type="Proteomes" id="UP001174909">
    <property type="component" value="Unassembled WGS sequence"/>
</dbReference>
<name>A0AA35WK95_GEOBA</name>
<dbReference type="Pfam" id="PF04062">
    <property type="entry name" value="P21-Arc"/>
    <property type="match status" value="1"/>
</dbReference>
<feature type="region of interest" description="Disordered" evidence="6">
    <location>
        <begin position="354"/>
        <end position="383"/>
    </location>
</feature>
<keyword evidence="4" id="KW-0009">Actin-binding</keyword>
<comment type="similarity">
    <text evidence="2">Belongs to the ARPC3 family.</text>
</comment>
<dbReference type="Gene3D" id="1.10.1760.10">
    <property type="entry name" value="Actin-related protein 2/3 complex subunit 3"/>
    <property type="match status" value="1"/>
</dbReference>
<dbReference type="EMBL" id="CASHTH010001633">
    <property type="protein sequence ID" value="CAI8017485.1"/>
    <property type="molecule type" value="Genomic_DNA"/>
</dbReference>
<evidence type="ECO:0000256" key="2">
    <source>
        <dbReference type="ARBA" id="ARBA00010856"/>
    </source>
</evidence>